<proteinExistence type="predicted"/>
<organism evidence="1">
    <name type="scientific">Anguilla anguilla</name>
    <name type="common">European freshwater eel</name>
    <name type="synonym">Muraena anguilla</name>
    <dbReference type="NCBI Taxonomy" id="7936"/>
    <lineage>
        <taxon>Eukaryota</taxon>
        <taxon>Metazoa</taxon>
        <taxon>Chordata</taxon>
        <taxon>Craniata</taxon>
        <taxon>Vertebrata</taxon>
        <taxon>Euteleostomi</taxon>
        <taxon>Actinopterygii</taxon>
        <taxon>Neopterygii</taxon>
        <taxon>Teleostei</taxon>
        <taxon>Anguilliformes</taxon>
        <taxon>Anguillidae</taxon>
        <taxon>Anguilla</taxon>
    </lineage>
</organism>
<accession>A0A0E9RS00</accession>
<evidence type="ECO:0000313" key="1">
    <source>
        <dbReference type="EMBL" id="JAH31088.1"/>
    </source>
</evidence>
<sequence length="41" mass="4634">MHELENAQPYLATQPYIPSHTHFNSLGSIHVCINTNPYPPT</sequence>
<name>A0A0E9RS00_ANGAN</name>
<reference evidence="1" key="2">
    <citation type="journal article" date="2015" name="Fish Shellfish Immunol.">
        <title>Early steps in the European eel (Anguilla anguilla)-Vibrio vulnificus interaction in the gills: Role of the RtxA13 toxin.</title>
        <authorList>
            <person name="Callol A."/>
            <person name="Pajuelo D."/>
            <person name="Ebbesson L."/>
            <person name="Teles M."/>
            <person name="MacKenzie S."/>
            <person name="Amaro C."/>
        </authorList>
    </citation>
    <scope>NUCLEOTIDE SEQUENCE</scope>
</reference>
<dbReference type="EMBL" id="GBXM01077489">
    <property type="protein sequence ID" value="JAH31088.1"/>
    <property type="molecule type" value="Transcribed_RNA"/>
</dbReference>
<protein>
    <submittedName>
        <fullName evidence="1">Uncharacterized protein</fullName>
    </submittedName>
</protein>
<reference evidence="1" key="1">
    <citation type="submission" date="2014-11" db="EMBL/GenBank/DDBJ databases">
        <authorList>
            <person name="Amaro Gonzalez C."/>
        </authorList>
    </citation>
    <scope>NUCLEOTIDE SEQUENCE</scope>
</reference>
<dbReference type="AlphaFoldDB" id="A0A0E9RS00"/>